<dbReference type="KEGG" id="cai:Caci_2166"/>
<sequence precursor="true">MNGTVFGIILIVLAAAGGAALWVDTIRKRDK</sequence>
<protein>
    <submittedName>
        <fullName evidence="2">Uncharacterized protein</fullName>
    </submittedName>
</protein>
<dbReference type="Proteomes" id="UP000000851">
    <property type="component" value="Chromosome"/>
</dbReference>
<accession>C7QHR0</accession>
<gene>
    <name evidence="2" type="ordered locus">Caci_2166</name>
</gene>
<dbReference type="STRING" id="479433.Caci_2166"/>
<dbReference type="HOGENOM" id="CLU_3395715_0_0_11"/>
<name>C7QHR0_CATAD</name>
<reference evidence="2 3" key="1">
    <citation type="journal article" date="2009" name="Stand. Genomic Sci.">
        <title>Complete genome sequence of Catenulispora acidiphila type strain (ID 139908).</title>
        <authorList>
            <person name="Copeland A."/>
            <person name="Lapidus A."/>
            <person name="Glavina Del Rio T."/>
            <person name="Nolan M."/>
            <person name="Lucas S."/>
            <person name="Chen F."/>
            <person name="Tice H."/>
            <person name="Cheng J.F."/>
            <person name="Bruce D."/>
            <person name="Goodwin L."/>
            <person name="Pitluck S."/>
            <person name="Mikhailova N."/>
            <person name="Pati A."/>
            <person name="Ivanova N."/>
            <person name="Mavromatis K."/>
            <person name="Chen A."/>
            <person name="Palaniappan K."/>
            <person name="Chain P."/>
            <person name="Land M."/>
            <person name="Hauser L."/>
            <person name="Chang Y.J."/>
            <person name="Jeffries C.D."/>
            <person name="Chertkov O."/>
            <person name="Brettin T."/>
            <person name="Detter J.C."/>
            <person name="Han C."/>
            <person name="Ali Z."/>
            <person name="Tindall B.J."/>
            <person name="Goker M."/>
            <person name="Bristow J."/>
            <person name="Eisen J.A."/>
            <person name="Markowitz V."/>
            <person name="Hugenholtz P."/>
            <person name="Kyrpides N.C."/>
            <person name="Klenk H.P."/>
        </authorList>
    </citation>
    <scope>NUCLEOTIDE SEQUENCE [LARGE SCALE GENOMIC DNA]</scope>
    <source>
        <strain evidence="3">DSM 44928 / JCM 14897 / NBRC 102108 / NRRL B-24433 / ID139908</strain>
    </source>
</reference>
<feature type="transmembrane region" description="Helical" evidence="1">
    <location>
        <begin position="6"/>
        <end position="23"/>
    </location>
</feature>
<organism evidence="2 3">
    <name type="scientific">Catenulispora acidiphila (strain DSM 44928 / JCM 14897 / NBRC 102108 / NRRL B-24433 / ID139908)</name>
    <dbReference type="NCBI Taxonomy" id="479433"/>
    <lineage>
        <taxon>Bacteria</taxon>
        <taxon>Bacillati</taxon>
        <taxon>Actinomycetota</taxon>
        <taxon>Actinomycetes</taxon>
        <taxon>Catenulisporales</taxon>
        <taxon>Catenulisporaceae</taxon>
        <taxon>Catenulispora</taxon>
    </lineage>
</organism>
<dbReference type="InParanoid" id="C7QHR0"/>
<evidence type="ECO:0000313" key="3">
    <source>
        <dbReference type="Proteomes" id="UP000000851"/>
    </source>
</evidence>
<dbReference type="AlphaFoldDB" id="C7QHR0"/>
<proteinExistence type="predicted"/>
<evidence type="ECO:0000256" key="1">
    <source>
        <dbReference type="SAM" id="Phobius"/>
    </source>
</evidence>
<keyword evidence="3" id="KW-1185">Reference proteome</keyword>
<keyword evidence="1" id="KW-0812">Transmembrane</keyword>
<evidence type="ECO:0000313" key="2">
    <source>
        <dbReference type="EMBL" id="ACU71085.1"/>
    </source>
</evidence>
<keyword evidence="1" id="KW-0472">Membrane</keyword>
<dbReference type="EMBL" id="CP001700">
    <property type="protein sequence ID" value="ACU71085.1"/>
    <property type="molecule type" value="Genomic_DNA"/>
</dbReference>
<keyword evidence="1" id="KW-1133">Transmembrane helix</keyword>